<dbReference type="Pfam" id="PF08706">
    <property type="entry name" value="D5_N"/>
    <property type="match status" value="1"/>
</dbReference>
<dbReference type="GO" id="GO:0016787">
    <property type="term" value="F:hydrolase activity"/>
    <property type="evidence" value="ECO:0007669"/>
    <property type="project" value="UniProtKB-KW"/>
</dbReference>
<comment type="caution">
    <text evidence="5">The sequence shown here is derived from an EMBL/GenBank/DDBJ whole genome shotgun (WGS) entry which is preliminary data.</text>
</comment>
<dbReference type="Pfam" id="PF19263">
    <property type="entry name" value="DUF5906"/>
    <property type="match status" value="1"/>
</dbReference>
<keyword evidence="3" id="KW-0067">ATP-binding</keyword>
<dbReference type="Proteomes" id="UP000556329">
    <property type="component" value="Unassembled WGS sequence"/>
</dbReference>
<name>A0A841PDU9_9HYPH</name>
<evidence type="ECO:0000313" key="5">
    <source>
        <dbReference type="EMBL" id="MBB6411931.1"/>
    </source>
</evidence>
<dbReference type="InterPro" id="IPR014015">
    <property type="entry name" value="Helicase_SF3_DNA-vir"/>
</dbReference>
<organism evidence="5 6">
    <name type="scientific">Mesorhizobium sangaii</name>
    <dbReference type="NCBI Taxonomy" id="505389"/>
    <lineage>
        <taxon>Bacteria</taxon>
        <taxon>Pseudomonadati</taxon>
        <taxon>Pseudomonadota</taxon>
        <taxon>Alphaproteobacteria</taxon>
        <taxon>Hyphomicrobiales</taxon>
        <taxon>Phyllobacteriaceae</taxon>
        <taxon>Mesorhizobium</taxon>
    </lineage>
</organism>
<dbReference type="InterPro" id="IPR014818">
    <property type="entry name" value="Phage/plasmid_primase_P4_C"/>
</dbReference>
<dbReference type="GO" id="GO:0005524">
    <property type="term" value="F:ATP binding"/>
    <property type="evidence" value="ECO:0007669"/>
    <property type="project" value="UniProtKB-KW"/>
</dbReference>
<evidence type="ECO:0000256" key="2">
    <source>
        <dbReference type="ARBA" id="ARBA00022801"/>
    </source>
</evidence>
<dbReference type="AlphaFoldDB" id="A0A841PDU9"/>
<dbReference type="EMBL" id="JACHEF010000004">
    <property type="protein sequence ID" value="MBB6411931.1"/>
    <property type="molecule type" value="Genomic_DNA"/>
</dbReference>
<keyword evidence="2" id="KW-0378">Hydrolase</keyword>
<dbReference type="PANTHER" id="PTHR35372:SF2">
    <property type="entry name" value="SF3 HELICASE DOMAIN-CONTAINING PROTEIN"/>
    <property type="match status" value="1"/>
</dbReference>
<protein>
    <submittedName>
        <fullName evidence="5">P4 family phage/plasmid primase-like protein</fullName>
    </submittedName>
</protein>
<reference evidence="5 6" key="1">
    <citation type="submission" date="2020-08" db="EMBL/GenBank/DDBJ databases">
        <title>Genomic Encyclopedia of Type Strains, Phase IV (KMG-IV): sequencing the most valuable type-strain genomes for metagenomic binning, comparative biology and taxonomic classification.</title>
        <authorList>
            <person name="Goeker M."/>
        </authorList>
    </citation>
    <scope>NUCLEOTIDE SEQUENCE [LARGE SCALE GENOMIC DNA]</scope>
    <source>
        <strain evidence="5 6">DSM 100039</strain>
    </source>
</reference>
<feature type="domain" description="SF3 helicase" evidence="4">
    <location>
        <begin position="489"/>
        <end position="648"/>
    </location>
</feature>
<dbReference type="PROSITE" id="PS51206">
    <property type="entry name" value="SF3_HELICASE_1"/>
    <property type="match status" value="1"/>
</dbReference>
<dbReference type="SUPFAM" id="SSF52540">
    <property type="entry name" value="P-loop containing nucleoside triphosphate hydrolases"/>
    <property type="match status" value="1"/>
</dbReference>
<evidence type="ECO:0000259" key="4">
    <source>
        <dbReference type="PROSITE" id="PS51206"/>
    </source>
</evidence>
<keyword evidence="6" id="KW-1185">Reference proteome</keyword>
<keyword evidence="1" id="KW-0547">Nucleotide-binding</keyword>
<evidence type="ECO:0000256" key="1">
    <source>
        <dbReference type="ARBA" id="ARBA00022741"/>
    </source>
</evidence>
<accession>A0A841PDU9</accession>
<dbReference type="Gene3D" id="3.40.50.300">
    <property type="entry name" value="P-loop containing nucleotide triphosphate hydrolases"/>
    <property type="match status" value="1"/>
</dbReference>
<dbReference type="InterPro" id="IPR045455">
    <property type="entry name" value="NrS-1_pol-like_helicase"/>
</dbReference>
<gene>
    <name evidence="5" type="ORF">HNQ71_004619</name>
</gene>
<dbReference type="SMART" id="SM00885">
    <property type="entry name" value="D5_N"/>
    <property type="match status" value="1"/>
</dbReference>
<dbReference type="InterPro" id="IPR006500">
    <property type="entry name" value="Helicase_put_C_phage/plasmid"/>
</dbReference>
<dbReference type="InterPro" id="IPR051620">
    <property type="entry name" value="ORF904-like_C"/>
</dbReference>
<evidence type="ECO:0000256" key="3">
    <source>
        <dbReference type="ARBA" id="ARBA00022840"/>
    </source>
</evidence>
<dbReference type="RefSeq" id="WP_184874807.1">
    <property type="nucleotide sequence ID" value="NZ_JACHEF010000004.1"/>
</dbReference>
<dbReference type="InterPro" id="IPR027417">
    <property type="entry name" value="P-loop_NTPase"/>
</dbReference>
<dbReference type="NCBIfam" id="TIGR01613">
    <property type="entry name" value="primase_Cterm"/>
    <property type="match status" value="1"/>
</dbReference>
<proteinExistence type="predicted"/>
<dbReference type="PANTHER" id="PTHR35372">
    <property type="entry name" value="ATP BINDING PROTEIN-RELATED"/>
    <property type="match status" value="1"/>
</dbReference>
<sequence>MSSLHSDGPVPDRHAIATHLSVLFDGLEGYAAIRLFAEKGTPSRPPKTPFIRTGADLVNQVSPLADEALRAGVGLFVVPGLVDAPGKATASDVSATAVVLVDLDEGDIEAKAAHLANHLGAPTLDVLSGGRTENGTCKRHLYWRLTAVARGEQLAEVCRLRSLLASLVAADPAFGSAHQPVRIAGSVHGKHGILSPVTIRDINANRYDLSSLIELAGKLPHFPGLRTKEFQLHEGFNAGRPSVTELLTLPVREGGADGITRFNAVSTVIGHFIREARLCRISLAEAWDKVRAYNAGLVIPPWPEERLKVAFRSLQHKDGLRHDWPSNVPGANPESSLSPVTEDALADRFSELNAPDWRYVAVWSAWLKWVGTRWQIDSADEVFEVVRQICRAAAVSAQAADIRRICSDRTIRAVERIARSDPRHTALPEEFDADTMVLNTPAGVVDLRTGEIGPHQRGATMTRQTAASPGRNCPIWEEFLDEITGGDPVLLAYLARVAGYCLSGDTSEQVFFFLHGAGANGKSVFLSVLADVLGDYGVTAPLETFMAGRGERHPTDLAGLRGARLVTVNETESGRAWAESRIKSITGGDKLRVRFMHRDFFEFQPTFKLLIAGNHRPRLSSVGEAMRRRLHLVPFEVTIPPERRDRQLLLKLKAERDGILGWMLEGCADWFRIGLAPPASVVDAAHEYFEDEDVIGQWIDQECHLDPSKASAASALFMSWSTWADRNGAERGSQRELGEALKARGFESKRSARSRGWQGIVPMRVPATSRGDAA</sequence>
<evidence type="ECO:0000313" key="6">
    <source>
        <dbReference type="Proteomes" id="UP000556329"/>
    </source>
</evidence>